<dbReference type="Gene3D" id="2.60.120.260">
    <property type="entry name" value="Galactose-binding domain-like"/>
    <property type="match status" value="1"/>
</dbReference>
<comment type="caution">
    <text evidence="6">The sequence shown here is derived from an EMBL/GenBank/DDBJ whole genome shotgun (WGS) entry which is preliminary data.</text>
</comment>
<accession>A0AA39FQ84</accession>
<keyword evidence="7" id="KW-1185">Reference proteome</keyword>
<dbReference type="SUPFAM" id="SSF49785">
    <property type="entry name" value="Galactose-binding domain-like"/>
    <property type="match status" value="1"/>
</dbReference>
<dbReference type="InterPro" id="IPR000421">
    <property type="entry name" value="FA58C"/>
</dbReference>
<evidence type="ECO:0000256" key="3">
    <source>
        <dbReference type="ARBA" id="ARBA00019956"/>
    </source>
</evidence>
<dbReference type="EMBL" id="JAQQBS010000002">
    <property type="protein sequence ID" value="KAK0173822.1"/>
    <property type="molecule type" value="Genomic_DNA"/>
</dbReference>
<comment type="subcellular location">
    <subcellularLocation>
        <location evidence="1">Nucleus</location>
    </subcellularLocation>
</comment>
<reference evidence="6" key="2">
    <citation type="submission" date="2023-03" db="EMBL/GenBank/DDBJ databases">
        <authorList>
            <person name="Inwood S.N."/>
            <person name="Skelly J.G."/>
            <person name="Guhlin J."/>
            <person name="Harrop T.W.R."/>
            <person name="Goldson S.G."/>
            <person name="Dearden P.K."/>
        </authorList>
    </citation>
    <scope>NUCLEOTIDE SEQUENCE</scope>
    <source>
        <strain evidence="6">Irish</strain>
        <tissue evidence="6">Whole body</tissue>
    </source>
</reference>
<evidence type="ECO:0000259" key="5">
    <source>
        <dbReference type="Pfam" id="PF00754"/>
    </source>
</evidence>
<reference evidence="6" key="1">
    <citation type="journal article" date="2023" name="bioRxiv">
        <title>Scaffold-level genome assemblies of two parasitoid biocontrol wasps reveal the parthenogenesis mechanism and an associated novel virus.</title>
        <authorList>
            <person name="Inwood S."/>
            <person name="Skelly J."/>
            <person name="Guhlin J."/>
            <person name="Harrop T."/>
            <person name="Goldson S."/>
            <person name="Dearden P."/>
        </authorList>
    </citation>
    <scope>NUCLEOTIDE SEQUENCE</scope>
    <source>
        <strain evidence="6">Irish</strain>
        <tissue evidence="6">Whole body</tissue>
    </source>
</reference>
<dbReference type="FunFam" id="2.60.120.260:FF:000070">
    <property type="entry name" value="Nuclear receptor 2C2-associated protein"/>
    <property type="match status" value="1"/>
</dbReference>
<dbReference type="Pfam" id="PF00754">
    <property type="entry name" value="F5_F8_type_C"/>
    <property type="match status" value="1"/>
</dbReference>
<dbReference type="InterPro" id="IPR008979">
    <property type="entry name" value="Galactose-bd-like_sf"/>
</dbReference>
<feature type="domain" description="F5/8 type C" evidence="5">
    <location>
        <begin position="23"/>
        <end position="122"/>
    </location>
</feature>
<evidence type="ECO:0000256" key="2">
    <source>
        <dbReference type="ARBA" id="ARBA00009556"/>
    </source>
</evidence>
<comment type="similarity">
    <text evidence="2">Belongs to the NR2C2AP family.</text>
</comment>
<evidence type="ECO:0000313" key="6">
    <source>
        <dbReference type="EMBL" id="KAK0173822.1"/>
    </source>
</evidence>
<name>A0AA39FQ84_9HYME</name>
<sequence>MQNLLKENSFDCRVSSVLNKDVKSYGKKYMFDGNDETCWNSESGIPQWILLKFEKEQTIGIIEIQFQGGFAGKNCHLEAGSDSQDLKQSYEFYPEDTNSIQRFKLDKPVEGKTFKIVLNSSTDFFGRVIIYNLSLYT</sequence>
<organism evidence="6 7">
    <name type="scientific">Microctonus aethiopoides</name>
    <dbReference type="NCBI Taxonomy" id="144406"/>
    <lineage>
        <taxon>Eukaryota</taxon>
        <taxon>Metazoa</taxon>
        <taxon>Ecdysozoa</taxon>
        <taxon>Arthropoda</taxon>
        <taxon>Hexapoda</taxon>
        <taxon>Insecta</taxon>
        <taxon>Pterygota</taxon>
        <taxon>Neoptera</taxon>
        <taxon>Endopterygota</taxon>
        <taxon>Hymenoptera</taxon>
        <taxon>Apocrita</taxon>
        <taxon>Ichneumonoidea</taxon>
        <taxon>Braconidae</taxon>
        <taxon>Euphorinae</taxon>
        <taxon>Microctonus</taxon>
    </lineage>
</organism>
<dbReference type="Proteomes" id="UP001168990">
    <property type="component" value="Unassembled WGS sequence"/>
</dbReference>
<gene>
    <name evidence="6" type="ORF">PV328_006965</name>
</gene>
<protein>
    <recommendedName>
        <fullName evidence="3">Nuclear receptor 2C2-associated protein</fullName>
    </recommendedName>
</protein>
<keyword evidence="4" id="KW-0539">Nucleus</keyword>
<proteinExistence type="inferred from homology"/>
<dbReference type="GO" id="GO:0005634">
    <property type="term" value="C:nucleus"/>
    <property type="evidence" value="ECO:0007669"/>
    <property type="project" value="UniProtKB-SubCell"/>
</dbReference>
<evidence type="ECO:0000256" key="1">
    <source>
        <dbReference type="ARBA" id="ARBA00004123"/>
    </source>
</evidence>
<evidence type="ECO:0000256" key="4">
    <source>
        <dbReference type="ARBA" id="ARBA00023242"/>
    </source>
</evidence>
<evidence type="ECO:0000313" key="7">
    <source>
        <dbReference type="Proteomes" id="UP001168990"/>
    </source>
</evidence>
<dbReference type="AlphaFoldDB" id="A0AA39FQ84"/>